<feature type="signal peptide" evidence="1">
    <location>
        <begin position="1"/>
        <end position="19"/>
    </location>
</feature>
<organism evidence="2 3">
    <name type="scientific">Candidatus Fervidibacter sacchari</name>
    <dbReference type="NCBI Taxonomy" id="1448929"/>
    <lineage>
        <taxon>Bacteria</taxon>
        <taxon>Candidatus Fervidibacterota</taxon>
        <taxon>Candidatus Fervidibacter</taxon>
    </lineage>
</organism>
<dbReference type="InterPro" id="IPR008972">
    <property type="entry name" value="Cupredoxin"/>
</dbReference>
<keyword evidence="1" id="KW-0732">Signal</keyword>
<evidence type="ECO:0000313" key="2">
    <source>
        <dbReference type="EMBL" id="MCS3918367.1"/>
    </source>
</evidence>
<accession>A0ABT2EK91</accession>
<keyword evidence="3" id="KW-1185">Reference proteome</keyword>
<feature type="chain" id="PRO_5045681295" evidence="1">
    <location>
        <begin position="20"/>
        <end position="248"/>
    </location>
</feature>
<dbReference type="InterPro" id="IPR008969">
    <property type="entry name" value="CarboxyPept-like_regulatory"/>
</dbReference>
<dbReference type="Gene3D" id="2.60.40.420">
    <property type="entry name" value="Cupredoxins - blue copper proteins"/>
    <property type="match status" value="1"/>
</dbReference>
<reference evidence="2 3" key="1">
    <citation type="submission" date="2022-08" db="EMBL/GenBank/DDBJ databases">
        <title>Bacterial and archaeal communities from various locations to study Microbial Dark Matter (Phase II).</title>
        <authorList>
            <person name="Stepanauskas R."/>
        </authorList>
    </citation>
    <scope>NUCLEOTIDE SEQUENCE [LARGE SCALE GENOMIC DNA]</scope>
    <source>
        <strain evidence="2 3">PD1</strain>
    </source>
</reference>
<dbReference type="EMBL" id="JANUCP010000001">
    <property type="protein sequence ID" value="MCS3918367.1"/>
    <property type="molecule type" value="Genomic_DNA"/>
</dbReference>
<dbReference type="RefSeq" id="WP_259094078.1">
    <property type="nucleotide sequence ID" value="NZ_CP130454.1"/>
</dbReference>
<dbReference type="Pfam" id="PF13620">
    <property type="entry name" value="CarboxypepD_reg"/>
    <property type="match status" value="1"/>
</dbReference>
<evidence type="ECO:0000313" key="3">
    <source>
        <dbReference type="Proteomes" id="UP001204798"/>
    </source>
</evidence>
<comment type="caution">
    <text evidence="2">The sequence shown here is derived from an EMBL/GenBank/DDBJ whole genome shotgun (WGS) entry which is preliminary data.</text>
</comment>
<protein>
    <submittedName>
        <fullName evidence="2">Plastocyanin</fullName>
    </submittedName>
</protein>
<name>A0ABT2EK91_9BACT</name>
<dbReference type="SUPFAM" id="SSF49503">
    <property type="entry name" value="Cupredoxins"/>
    <property type="match status" value="1"/>
</dbReference>
<sequence>MVRFVLFCVAFALAIKLCAQDSAAKRLRKVSTAQGTGTIKGVVRFEGTPLKPRLIRMTQDRNCEAIHKGKPVASEEFVLNKNGTLKWVLVYVKSEVKVDFEPPSKPAVLDQQGCVYRPRVIGIMVGQPLEIHNSDPLFHNVHFVSKRNGQFNFSQPRKGMKSVRVFKNPELPGTAYFKCDIHPWMRAWVGIFDHPFFAVTGDDGSFTISGLPEGTYEIEAWHEKLGTKSVKVSVKSGTTVTVNFVFKR</sequence>
<dbReference type="SUPFAM" id="SSF49464">
    <property type="entry name" value="Carboxypeptidase regulatory domain-like"/>
    <property type="match status" value="1"/>
</dbReference>
<proteinExistence type="predicted"/>
<dbReference type="Gene3D" id="2.60.40.1120">
    <property type="entry name" value="Carboxypeptidase-like, regulatory domain"/>
    <property type="match status" value="1"/>
</dbReference>
<gene>
    <name evidence="2" type="ORF">M2350_000764</name>
</gene>
<evidence type="ECO:0000256" key="1">
    <source>
        <dbReference type="SAM" id="SignalP"/>
    </source>
</evidence>
<dbReference type="Proteomes" id="UP001204798">
    <property type="component" value="Unassembled WGS sequence"/>
</dbReference>